<reference evidence="3 4" key="1">
    <citation type="journal article" date="2023" name="Microbiol. Resour. Announc.">
        <title>Complete Genome Sequence of Imperialibacter roseus strain P4T.</title>
        <authorList>
            <person name="Tizabi D.R."/>
            <person name="Bachvaroff T."/>
            <person name="Hill R.T."/>
        </authorList>
    </citation>
    <scope>NUCLEOTIDE SEQUENCE [LARGE SCALE GENOMIC DNA]</scope>
    <source>
        <strain evidence="3 4">P4T</strain>
    </source>
</reference>
<dbReference type="EC" id="3.4.-.-" evidence="3"/>
<feature type="transmembrane region" description="Helical" evidence="1">
    <location>
        <begin position="239"/>
        <end position="266"/>
    </location>
</feature>
<feature type="transmembrane region" description="Helical" evidence="1">
    <location>
        <begin position="286"/>
        <end position="302"/>
    </location>
</feature>
<proteinExistence type="predicted"/>
<feature type="transmembrane region" description="Helical" evidence="1">
    <location>
        <begin position="165"/>
        <end position="185"/>
    </location>
</feature>
<keyword evidence="1" id="KW-1133">Transmembrane helix</keyword>
<keyword evidence="1" id="KW-0812">Transmembrane</keyword>
<feature type="transmembrane region" description="Helical" evidence="1">
    <location>
        <begin position="111"/>
        <end position="131"/>
    </location>
</feature>
<evidence type="ECO:0000313" key="4">
    <source>
        <dbReference type="Proteomes" id="UP001302349"/>
    </source>
</evidence>
<evidence type="ECO:0000256" key="1">
    <source>
        <dbReference type="SAM" id="Phobius"/>
    </source>
</evidence>
<dbReference type="EMBL" id="CP136051">
    <property type="protein sequence ID" value="WOK06491.1"/>
    <property type="molecule type" value="Genomic_DNA"/>
</dbReference>
<dbReference type="PANTHER" id="PTHR36435:SF1">
    <property type="entry name" value="CAAX AMINO TERMINAL PROTEASE FAMILY PROTEIN"/>
    <property type="match status" value="1"/>
</dbReference>
<feature type="transmembrane region" description="Helical" evidence="1">
    <location>
        <begin position="67"/>
        <end position="91"/>
    </location>
</feature>
<dbReference type="PANTHER" id="PTHR36435">
    <property type="entry name" value="SLR1288 PROTEIN"/>
    <property type="match status" value="1"/>
</dbReference>
<organism evidence="3 4">
    <name type="scientific">Imperialibacter roseus</name>
    <dbReference type="NCBI Taxonomy" id="1324217"/>
    <lineage>
        <taxon>Bacteria</taxon>
        <taxon>Pseudomonadati</taxon>
        <taxon>Bacteroidota</taxon>
        <taxon>Cytophagia</taxon>
        <taxon>Cytophagales</taxon>
        <taxon>Flammeovirgaceae</taxon>
        <taxon>Imperialibacter</taxon>
    </lineage>
</organism>
<evidence type="ECO:0000259" key="2">
    <source>
        <dbReference type="Pfam" id="PF02517"/>
    </source>
</evidence>
<gene>
    <name evidence="3" type="ORF">RT717_25785</name>
</gene>
<dbReference type="Proteomes" id="UP001302349">
    <property type="component" value="Chromosome"/>
</dbReference>
<keyword evidence="1" id="KW-0472">Membrane</keyword>
<dbReference type="GO" id="GO:0016787">
    <property type="term" value="F:hydrolase activity"/>
    <property type="evidence" value="ECO:0007669"/>
    <property type="project" value="UniProtKB-KW"/>
</dbReference>
<dbReference type="InterPro" id="IPR052710">
    <property type="entry name" value="CAAX_protease"/>
</dbReference>
<dbReference type="InterPro" id="IPR003675">
    <property type="entry name" value="Rce1/LyrA-like_dom"/>
</dbReference>
<evidence type="ECO:0000313" key="3">
    <source>
        <dbReference type="EMBL" id="WOK06491.1"/>
    </source>
</evidence>
<sequence length="313" mass="35883">MQKYNSFLEIRDLKGPGLGLLQLVLFCFGGMIVFQIISVLPLMLLFNTGFEETMRLMTDMGDPRSKVALYTTQAVGSLGAFILVPLLYVKLYQSTKVSTYFSVDTRYWQPLTYAILITFCFMVVNSLFIEWNINLKFPEFMSGFEQWAQTNEEQRKVITEYLTDFSGFGELLVALFVVAIIPGIGEELLFRGLIQTRLQQLVRNPHAAIWISALFFSAFHVQFYGFVPRLFLGALFGYIFYWSGSLVLAMLAHFFNNGFSLVMLYLYKNDLVDFNIDDTETVPLETVGFFFIIGAALTYLFIKFHRNLENADG</sequence>
<dbReference type="Pfam" id="PF02517">
    <property type="entry name" value="Rce1-like"/>
    <property type="match status" value="1"/>
</dbReference>
<feature type="domain" description="CAAX prenyl protease 2/Lysostaphin resistance protein A-like" evidence="2">
    <location>
        <begin position="171"/>
        <end position="258"/>
    </location>
</feature>
<name>A0ABZ0IPJ1_9BACT</name>
<protein>
    <submittedName>
        <fullName evidence="3">CPBP family intramembrane glutamic endopeptidase</fullName>
        <ecNumber evidence="3">3.4.-.-</ecNumber>
    </submittedName>
</protein>
<dbReference type="RefSeq" id="WP_317489211.1">
    <property type="nucleotide sequence ID" value="NZ_CP136051.1"/>
</dbReference>
<accession>A0ABZ0IPJ1</accession>
<feature type="transmembrane region" description="Helical" evidence="1">
    <location>
        <begin position="205"/>
        <end position="227"/>
    </location>
</feature>
<keyword evidence="3" id="KW-0378">Hydrolase</keyword>
<keyword evidence="4" id="KW-1185">Reference proteome</keyword>
<feature type="transmembrane region" description="Helical" evidence="1">
    <location>
        <begin position="20"/>
        <end position="46"/>
    </location>
</feature>